<dbReference type="Gene3D" id="3.20.80.10">
    <property type="entry name" value="Regulatory factor, effector binding domain"/>
    <property type="match status" value="1"/>
</dbReference>
<proteinExistence type="predicted"/>
<name>A0A6S6STN2_9BACT</name>
<dbReference type="Pfam" id="PF06445">
    <property type="entry name" value="GyrI-like"/>
    <property type="match status" value="1"/>
</dbReference>
<dbReference type="AlphaFoldDB" id="A0A6S6STN2"/>
<evidence type="ECO:0000259" key="1">
    <source>
        <dbReference type="SMART" id="SM00871"/>
    </source>
</evidence>
<dbReference type="PANTHER" id="PTHR36444">
    <property type="entry name" value="TRANSCRIPTIONAL REGULATOR PROTEIN YOBU-RELATED"/>
    <property type="match status" value="1"/>
</dbReference>
<dbReference type="EMBL" id="CACVAQ010000121">
    <property type="protein sequence ID" value="CAA6806635.1"/>
    <property type="molecule type" value="Genomic_DNA"/>
</dbReference>
<protein>
    <submittedName>
        <fullName evidence="2">Transcriptional regulator</fullName>
    </submittedName>
</protein>
<organism evidence="2">
    <name type="scientific">uncultured Aureispira sp</name>
    <dbReference type="NCBI Taxonomy" id="1331704"/>
    <lineage>
        <taxon>Bacteria</taxon>
        <taxon>Pseudomonadati</taxon>
        <taxon>Bacteroidota</taxon>
        <taxon>Saprospiria</taxon>
        <taxon>Saprospirales</taxon>
        <taxon>Saprospiraceae</taxon>
        <taxon>Aureispira</taxon>
        <taxon>environmental samples</taxon>
    </lineage>
</organism>
<dbReference type="InterPro" id="IPR010499">
    <property type="entry name" value="AraC_E-bd"/>
</dbReference>
<dbReference type="SMART" id="SM00871">
    <property type="entry name" value="AraC_E_bind"/>
    <property type="match status" value="1"/>
</dbReference>
<evidence type="ECO:0000313" key="2">
    <source>
        <dbReference type="EMBL" id="CAA6806635.1"/>
    </source>
</evidence>
<gene>
    <name evidence="2" type="ORF">HELGO_WM34481</name>
</gene>
<reference evidence="2" key="1">
    <citation type="submission" date="2020-01" db="EMBL/GenBank/DDBJ databases">
        <authorList>
            <person name="Meier V. D."/>
            <person name="Meier V D."/>
        </authorList>
    </citation>
    <scope>NUCLEOTIDE SEQUENCE</scope>
    <source>
        <strain evidence="2">HLG_WM_MAG_10</strain>
    </source>
</reference>
<dbReference type="InterPro" id="IPR053182">
    <property type="entry name" value="YobU-like_regulator"/>
</dbReference>
<dbReference type="InterPro" id="IPR029442">
    <property type="entry name" value="GyrI-like"/>
</dbReference>
<feature type="domain" description="AraC effector-binding" evidence="1">
    <location>
        <begin position="1"/>
        <end position="158"/>
    </location>
</feature>
<dbReference type="SUPFAM" id="SSF55136">
    <property type="entry name" value="Probable bacterial effector-binding domain"/>
    <property type="match status" value="1"/>
</dbReference>
<dbReference type="InterPro" id="IPR011256">
    <property type="entry name" value="Reg_factor_effector_dom_sf"/>
</dbReference>
<accession>A0A6S6STN2</accession>
<dbReference type="PANTHER" id="PTHR36444:SF2">
    <property type="entry name" value="TRANSCRIPTIONAL REGULATOR PROTEIN YOBU-RELATED"/>
    <property type="match status" value="1"/>
</dbReference>
<sequence>MEPRIEFLPQKKLVGQSIKMSLANDSTAELWGSVMPLVKTVQNSVSNDLFSVQIYDADSSFSNFTPQTTFTKWAAIEVSNFNDLPKELVPHTLNGGLYAIFTHKGNAEAFAKTSQYIFGEWIPNSAYDLDQREHFELLGSKYKKDSSESEEEVWIPIRLKRIS</sequence>